<dbReference type="AlphaFoldDB" id="A0AAW2AZT3"/>
<reference evidence="1 2" key="1">
    <citation type="submission" date="2024-05" db="EMBL/GenBank/DDBJ databases">
        <title>A high-quality chromosomal-level genome assembly of Topmouth culter (Culter alburnus).</title>
        <authorList>
            <person name="Zhao H."/>
        </authorList>
    </citation>
    <scope>NUCLEOTIDE SEQUENCE [LARGE SCALE GENOMIC DNA]</scope>
    <source>
        <strain evidence="1">CATC2023</strain>
        <tissue evidence="1">Muscle</tissue>
    </source>
</reference>
<name>A0AAW2AZT3_CULAL</name>
<accession>A0AAW2AZT3</accession>
<protein>
    <recommendedName>
        <fullName evidence="3">Reverse transcriptase domain-containing protein</fullName>
    </recommendedName>
</protein>
<evidence type="ECO:0000313" key="2">
    <source>
        <dbReference type="Proteomes" id="UP001479290"/>
    </source>
</evidence>
<dbReference type="Proteomes" id="UP001479290">
    <property type="component" value="Unassembled WGS sequence"/>
</dbReference>
<proteinExistence type="predicted"/>
<organism evidence="1 2">
    <name type="scientific">Culter alburnus</name>
    <name type="common">Topmouth culter</name>
    <dbReference type="NCBI Taxonomy" id="194366"/>
    <lineage>
        <taxon>Eukaryota</taxon>
        <taxon>Metazoa</taxon>
        <taxon>Chordata</taxon>
        <taxon>Craniata</taxon>
        <taxon>Vertebrata</taxon>
        <taxon>Euteleostomi</taxon>
        <taxon>Actinopterygii</taxon>
        <taxon>Neopterygii</taxon>
        <taxon>Teleostei</taxon>
        <taxon>Ostariophysi</taxon>
        <taxon>Cypriniformes</taxon>
        <taxon>Xenocyprididae</taxon>
        <taxon>Xenocypridinae</taxon>
        <taxon>Culter</taxon>
    </lineage>
</organism>
<comment type="caution">
    <text evidence="1">The sequence shown here is derived from an EMBL/GenBank/DDBJ whole genome shotgun (WGS) entry which is preliminary data.</text>
</comment>
<dbReference type="EMBL" id="JAWDJR010000003">
    <property type="protein sequence ID" value="KAK9978224.1"/>
    <property type="molecule type" value="Genomic_DNA"/>
</dbReference>
<sequence>MEFSTTNTFLTLLIFTDDSAIFADTDAEANNILHHITQSHGLKIKADKTKVMAIDGSQVNVYLKQVKALKYLESLLQEKIKAASATKVHSRTGQAKATLAWLKWCLWEKANISTKTKILLF</sequence>
<evidence type="ECO:0008006" key="3">
    <source>
        <dbReference type="Google" id="ProtNLM"/>
    </source>
</evidence>
<evidence type="ECO:0000313" key="1">
    <source>
        <dbReference type="EMBL" id="KAK9978224.1"/>
    </source>
</evidence>
<gene>
    <name evidence="1" type="ORF">ABG768_019984</name>
</gene>
<keyword evidence="2" id="KW-1185">Reference proteome</keyword>